<evidence type="ECO:0000256" key="2">
    <source>
        <dbReference type="ARBA" id="ARBA00022692"/>
    </source>
</evidence>
<evidence type="ECO:0000256" key="4">
    <source>
        <dbReference type="ARBA" id="ARBA00023136"/>
    </source>
</evidence>
<dbReference type="RefSeq" id="WP_184695919.1">
    <property type="nucleotide sequence ID" value="NZ_JACHJN010000010.1"/>
</dbReference>
<organism evidence="8 9">
    <name type="scientific">Saccharothrix tamanrassetensis</name>
    <dbReference type="NCBI Taxonomy" id="1051531"/>
    <lineage>
        <taxon>Bacteria</taxon>
        <taxon>Bacillati</taxon>
        <taxon>Actinomycetota</taxon>
        <taxon>Actinomycetes</taxon>
        <taxon>Pseudonocardiales</taxon>
        <taxon>Pseudonocardiaceae</taxon>
        <taxon>Saccharothrix</taxon>
    </lineage>
</organism>
<feature type="transmembrane region" description="Helical" evidence="6">
    <location>
        <begin position="107"/>
        <end position="131"/>
    </location>
</feature>
<evidence type="ECO:0000313" key="8">
    <source>
        <dbReference type="EMBL" id="MBB5959243.1"/>
    </source>
</evidence>
<keyword evidence="2 6" id="KW-0812">Transmembrane</keyword>
<keyword evidence="6" id="KW-0813">Transport</keyword>
<feature type="transmembrane region" description="Helical" evidence="6">
    <location>
        <begin position="174"/>
        <end position="192"/>
    </location>
</feature>
<evidence type="ECO:0000256" key="1">
    <source>
        <dbReference type="ARBA" id="ARBA00004141"/>
    </source>
</evidence>
<dbReference type="GO" id="GO:0140359">
    <property type="term" value="F:ABC-type transporter activity"/>
    <property type="evidence" value="ECO:0007669"/>
    <property type="project" value="InterPro"/>
</dbReference>
<feature type="transmembrane region" description="Helical" evidence="6">
    <location>
        <begin position="230"/>
        <end position="248"/>
    </location>
</feature>
<protein>
    <recommendedName>
        <fullName evidence="6">Transport permease protein</fullName>
    </recommendedName>
</protein>
<proteinExistence type="inferred from homology"/>
<evidence type="ECO:0000256" key="6">
    <source>
        <dbReference type="RuleBase" id="RU361157"/>
    </source>
</evidence>
<keyword evidence="5" id="KW-0046">Antibiotic resistance</keyword>
<keyword evidence="6" id="KW-1003">Cell membrane</keyword>
<dbReference type="InterPro" id="IPR051784">
    <property type="entry name" value="Nod_factor_ABC_transporter"/>
</dbReference>
<name>A0A841CQR6_9PSEU</name>
<dbReference type="Proteomes" id="UP000547510">
    <property type="component" value="Unassembled WGS sequence"/>
</dbReference>
<feature type="domain" description="ABC transmembrane type-2" evidence="7">
    <location>
        <begin position="27"/>
        <end position="255"/>
    </location>
</feature>
<feature type="transmembrane region" description="Helical" evidence="6">
    <location>
        <begin position="63"/>
        <end position="86"/>
    </location>
</feature>
<dbReference type="PANTHER" id="PTHR43229">
    <property type="entry name" value="NODULATION PROTEIN J"/>
    <property type="match status" value="1"/>
</dbReference>
<accession>A0A841CQR6</accession>
<dbReference type="InterPro" id="IPR013525">
    <property type="entry name" value="ABC2_TM"/>
</dbReference>
<dbReference type="PIRSF" id="PIRSF006648">
    <property type="entry name" value="DrrB"/>
    <property type="match status" value="1"/>
</dbReference>
<keyword evidence="9" id="KW-1185">Reference proteome</keyword>
<dbReference type="PROSITE" id="PS51012">
    <property type="entry name" value="ABC_TM2"/>
    <property type="match status" value="1"/>
</dbReference>
<sequence>MTAITHTVSDSLTMLRRDFRHLQRYPVMAISGLIMPVFMMLLFVYVFGGAMLTTVGGGSYVDYLVPGILVMAVGAGSAGTAVNVNVDMTEGVIARFRTMAIARVSVLTGQVVGSMIRTAVSLALVVGVALLIGFRPRATFGDWLLAIAVLLMLTLALTWLAVAGGLAANKPEGANGFSLPFQFLPFISSAFVPTDSMAPGLAWFAQHQPFTPIIDTLRGVLTGTPIGNSGWLAVGWCLLATLGGYFWARKLYNRDPSR</sequence>
<comment type="subcellular location">
    <subcellularLocation>
        <location evidence="6">Cell membrane</location>
        <topology evidence="6">Multi-pass membrane protein</topology>
    </subcellularLocation>
    <subcellularLocation>
        <location evidence="1">Membrane</location>
        <topology evidence="1">Multi-pass membrane protein</topology>
    </subcellularLocation>
</comment>
<dbReference type="GO" id="GO:0043190">
    <property type="term" value="C:ATP-binding cassette (ABC) transporter complex"/>
    <property type="evidence" value="ECO:0007669"/>
    <property type="project" value="InterPro"/>
</dbReference>
<dbReference type="PANTHER" id="PTHR43229:SF2">
    <property type="entry name" value="NODULATION PROTEIN J"/>
    <property type="match status" value="1"/>
</dbReference>
<dbReference type="InterPro" id="IPR000412">
    <property type="entry name" value="ABC_2_transport"/>
</dbReference>
<evidence type="ECO:0000313" key="9">
    <source>
        <dbReference type="Proteomes" id="UP000547510"/>
    </source>
</evidence>
<dbReference type="EMBL" id="JACHJN010000010">
    <property type="protein sequence ID" value="MBB5959243.1"/>
    <property type="molecule type" value="Genomic_DNA"/>
</dbReference>
<comment type="similarity">
    <text evidence="6">Belongs to the ABC-2 integral membrane protein family.</text>
</comment>
<dbReference type="AlphaFoldDB" id="A0A841CQR6"/>
<evidence type="ECO:0000259" key="7">
    <source>
        <dbReference type="PROSITE" id="PS51012"/>
    </source>
</evidence>
<feature type="transmembrane region" description="Helical" evidence="6">
    <location>
        <begin position="143"/>
        <end position="162"/>
    </location>
</feature>
<keyword evidence="3 6" id="KW-1133">Transmembrane helix</keyword>
<comment type="caution">
    <text evidence="8">The sequence shown here is derived from an EMBL/GenBank/DDBJ whole genome shotgun (WGS) entry which is preliminary data.</text>
</comment>
<gene>
    <name evidence="8" type="ORF">FHS29_005863</name>
</gene>
<reference evidence="8 9" key="1">
    <citation type="submission" date="2020-08" db="EMBL/GenBank/DDBJ databases">
        <title>Genomic Encyclopedia of Type Strains, Phase III (KMG-III): the genomes of soil and plant-associated and newly described type strains.</title>
        <authorList>
            <person name="Whitman W."/>
        </authorList>
    </citation>
    <scope>NUCLEOTIDE SEQUENCE [LARGE SCALE GENOMIC DNA]</scope>
    <source>
        <strain evidence="8 9">CECT 8640</strain>
    </source>
</reference>
<evidence type="ECO:0000256" key="3">
    <source>
        <dbReference type="ARBA" id="ARBA00022989"/>
    </source>
</evidence>
<feature type="transmembrane region" description="Helical" evidence="6">
    <location>
        <begin position="25"/>
        <end position="51"/>
    </location>
</feature>
<dbReference type="GO" id="GO:0046677">
    <property type="term" value="P:response to antibiotic"/>
    <property type="evidence" value="ECO:0007669"/>
    <property type="project" value="UniProtKB-KW"/>
</dbReference>
<keyword evidence="4 6" id="KW-0472">Membrane</keyword>
<evidence type="ECO:0000256" key="5">
    <source>
        <dbReference type="ARBA" id="ARBA00023251"/>
    </source>
</evidence>
<dbReference type="InterPro" id="IPR047817">
    <property type="entry name" value="ABC2_TM_bact-type"/>
</dbReference>
<dbReference type="Pfam" id="PF01061">
    <property type="entry name" value="ABC2_membrane"/>
    <property type="match status" value="1"/>
</dbReference>